<dbReference type="InterPro" id="IPR025464">
    <property type="entry name" value="DUF4315"/>
</dbReference>
<keyword evidence="3" id="KW-1185">Reference proteome</keyword>
<keyword evidence="1" id="KW-0175">Coiled coil</keyword>
<dbReference type="Pfam" id="PF14193">
    <property type="entry name" value="DUF4315"/>
    <property type="match status" value="1"/>
</dbReference>
<accession>A0A1G5BE39</accession>
<dbReference type="OrthoDB" id="1957585at2"/>
<evidence type="ECO:0000256" key="1">
    <source>
        <dbReference type="SAM" id="Coils"/>
    </source>
</evidence>
<gene>
    <name evidence="2" type="ORF">SAMN02910451_00684</name>
</gene>
<evidence type="ECO:0000313" key="2">
    <source>
        <dbReference type="EMBL" id="SCX88462.1"/>
    </source>
</evidence>
<name>A0A1G5BE39_9FIRM</name>
<dbReference type="EMBL" id="FMUR01000004">
    <property type="protein sequence ID" value="SCX88462.1"/>
    <property type="molecule type" value="Genomic_DNA"/>
</dbReference>
<evidence type="ECO:0008006" key="4">
    <source>
        <dbReference type="Google" id="ProtNLM"/>
    </source>
</evidence>
<evidence type="ECO:0000313" key="3">
    <source>
        <dbReference type="Proteomes" id="UP000183047"/>
    </source>
</evidence>
<feature type="coiled-coil region" evidence="1">
    <location>
        <begin position="5"/>
        <end position="39"/>
    </location>
</feature>
<reference evidence="3" key="1">
    <citation type="submission" date="2016-10" db="EMBL/GenBank/DDBJ databases">
        <authorList>
            <person name="Varghese N."/>
            <person name="Submissions S."/>
        </authorList>
    </citation>
    <scope>NUCLEOTIDE SEQUENCE [LARGE SCALE GENOMIC DNA]</scope>
    <source>
        <strain evidence="3">XBD2006</strain>
    </source>
</reference>
<sequence>MLERLEKYKSELERAKGKRAEWDTKVKALEKKVSEEEKTTVHEMVKAADLTPEELSRLIAYSKNHMPGETSVETIVNLESGNFDTEDKDDEEQI</sequence>
<dbReference type="RefSeq" id="WP_074461432.1">
    <property type="nucleotide sequence ID" value="NZ_FMUR01000004.1"/>
</dbReference>
<dbReference type="AlphaFoldDB" id="A0A1G5BE39"/>
<dbReference type="Proteomes" id="UP000183047">
    <property type="component" value="Unassembled WGS sequence"/>
</dbReference>
<organism evidence="2 3">
    <name type="scientific">Butyrivibrio hungatei</name>
    <dbReference type="NCBI Taxonomy" id="185008"/>
    <lineage>
        <taxon>Bacteria</taxon>
        <taxon>Bacillati</taxon>
        <taxon>Bacillota</taxon>
        <taxon>Clostridia</taxon>
        <taxon>Lachnospirales</taxon>
        <taxon>Lachnospiraceae</taxon>
        <taxon>Butyrivibrio</taxon>
    </lineage>
</organism>
<protein>
    <recommendedName>
        <fullName evidence="4">DUF4315 family protein</fullName>
    </recommendedName>
</protein>
<proteinExistence type="predicted"/>